<dbReference type="InterPro" id="IPR001300">
    <property type="entry name" value="Peptidase_C2_calpain_cat"/>
</dbReference>
<accession>A0AA39ZNC3</accession>
<dbReference type="InterPro" id="IPR022682">
    <property type="entry name" value="Calpain_domain_III"/>
</dbReference>
<dbReference type="Proteomes" id="UP001174997">
    <property type="component" value="Unassembled WGS sequence"/>
</dbReference>
<evidence type="ECO:0000313" key="9">
    <source>
        <dbReference type="Proteomes" id="UP001174997"/>
    </source>
</evidence>
<dbReference type="InterPro" id="IPR051297">
    <property type="entry name" value="PalB/RIM13"/>
</dbReference>
<protein>
    <submittedName>
        <fullName evidence="8">Calpain-like protease palB/rim-13</fullName>
    </submittedName>
</protein>
<dbReference type="CDD" id="cd00044">
    <property type="entry name" value="CysPc"/>
    <property type="match status" value="1"/>
</dbReference>
<dbReference type="GO" id="GO:0004198">
    <property type="term" value="F:calcium-dependent cysteine-type endopeptidase activity"/>
    <property type="evidence" value="ECO:0007669"/>
    <property type="project" value="InterPro"/>
</dbReference>
<feature type="active site" evidence="5 6">
    <location>
        <position position="386"/>
    </location>
</feature>
<organism evidence="8 9">
    <name type="scientific">Cercophora samala</name>
    <dbReference type="NCBI Taxonomy" id="330535"/>
    <lineage>
        <taxon>Eukaryota</taxon>
        <taxon>Fungi</taxon>
        <taxon>Dikarya</taxon>
        <taxon>Ascomycota</taxon>
        <taxon>Pezizomycotina</taxon>
        <taxon>Sordariomycetes</taxon>
        <taxon>Sordariomycetidae</taxon>
        <taxon>Sordariales</taxon>
        <taxon>Lasiosphaeriaceae</taxon>
        <taxon>Cercophora</taxon>
    </lineage>
</organism>
<dbReference type="Pfam" id="PF01067">
    <property type="entry name" value="Calpain_III"/>
    <property type="match status" value="1"/>
</dbReference>
<dbReference type="InterPro" id="IPR022684">
    <property type="entry name" value="Calpain_cysteine_protease"/>
</dbReference>
<comment type="similarity">
    <text evidence="1">Belongs to the peptidase C2 family. PalB/RIM13 subfamily.</text>
</comment>
<evidence type="ECO:0000256" key="4">
    <source>
        <dbReference type="ARBA" id="ARBA00022807"/>
    </source>
</evidence>
<dbReference type="GO" id="GO:0006508">
    <property type="term" value="P:proteolysis"/>
    <property type="evidence" value="ECO:0007669"/>
    <property type="project" value="UniProtKB-KW"/>
</dbReference>
<dbReference type="Gene3D" id="3.90.70.10">
    <property type="entry name" value="Cysteine proteinases"/>
    <property type="match status" value="1"/>
</dbReference>
<dbReference type="AlphaFoldDB" id="A0AA39ZNC3"/>
<keyword evidence="3 6" id="KW-0378">Hydrolase</keyword>
<evidence type="ECO:0000256" key="5">
    <source>
        <dbReference type="PIRSR" id="PIRSR622684-1"/>
    </source>
</evidence>
<dbReference type="Pfam" id="PF00648">
    <property type="entry name" value="Peptidase_C2"/>
    <property type="match status" value="1"/>
</dbReference>
<name>A0AA39ZNC3_9PEZI</name>
<dbReference type="PANTHER" id="PTHR46143:SF1">
    <property type="entry name" value="CALPAIN-7"/>
    <property type="match status" value="1"/>
</dbReference>
<feature type="active site" evidence="5 6">
    <location>
        <position position="366"/>
    </location>
</feature>
<evidence type="ECO:0000256" key="2">
    <source>
        <dbReference type="ARBA" id="ARBA00022670"/>
    </source>
</evidence>
<dbReference type="SMART" id="SM00230">
    <property type="entry name" value="CysPc"/>
    <property type="match status" value="1"/>
</dbReference>
<dbReference type="InterPro" id="IPR022683">
    <property type="entry name" value="Calpain_III"/>
</dbReference>
<feature type="active site" evidence="5 6">
    <location>
        <position position="194"/>
    </location>
</feature>
<comment type="caution">
    <text evidence="8">The sequence shown here is derived from an EMBL/GenBank/DDBJ whole genome shotgun (WGS) entry which is preliminary data.</text>
</comment>
<dbReference type="Gene3D" id="2.60.120.380">
    <property type="match status" value="1"/>
</dbReference>
<keyword evidence="2 6" id="KW-0645">Protease</keyword>
<dbReference type="Pfam" id="PF25435">
    <property type="entry name" value="PalB_C"/>
    <property type="match status" value="1"/>
</dbReference>
<dbReference type="PROSITE" id="PS50203">
    <property type="entry name" value="CALPAIN_CAT"/>
    <property type="match status" value="1"/>
</dbReference>
<dbReference type="PANTHER" id="PTHR46143">
    <property type="entry name" value="CALPAIN-7"/>
    <property type="match status" value="1"/>
</dbReference>
<dbReference type="SUPFAM" id="SSF49758">
    <property type="entry name" value="Calpain large subunit, middle domain (domain III)"/>
    <property type="match status" value="2"/>
</dbReference>
<dbReference type="SMART" id="SM00720">
    <property type="entry name" value="calpain_III"/>
    <property type="match status" value="1"/>
</dbReference>
<dbReference type="EMBL" id="JAULSY010000002">
    <property type="protein sequence ID" value="KAK0674375.1"/>
    <property type="molecule type" value="Genomic_DNA"/>
</dbReference>
<proteinExistence type="inferred from homology"/>
<sequence>MSTNSNPRSALGRQYELKGMQHELLLEESQGKEALKHAISAADFYMKAIQKGASGVDAARLRNKIEYLLELGETIKANDKQAAASSQPPELISTRVLPMSERAILYRSSRLHELAFPPWTANTESKILSGTSPNEVSGPYIDPTPFSLSPEQQATFSGWKRPSELVPGVDESNSEWMMTADNEIDLAQDLATDCSVVASLCAASPHLTSKKGSVKGSLLSTLMHPFDYENMRPKAVKNGKYLFRLNFNGCWRSVVIDDRLPATSTDRTLYVVDRRNPRLLWPALVEKAYLKIRGGYDFPGSNSGTDLNVLTGWIPEQIFLKSDDIELDQTWDRIKKGYDDGNAILTLGTGNIPPEEEEALGLVREHDYAVLDVRSDGNSRSLLIKNPWVDSLVWTGVGSSATLKTHAVGSTPEHATNQFWMAFEDALQHFDSLYVNWNPNLFQFRQDHHFKWDMPDATEELVFTKNPQYSVKSPSRSPIWVLLSRHWQDGELRILRERKAERDRHNASLAHVSKQLGFMSLSIFAASPPGTRLPLPENHRCLHQGPYVDSPNTLLRYDPTPNSPQTLVVAQGELPLPTYNFTLSFFSHSPLVISKAQDPLSYSETITGAWTRRNSGGSAAHPSYFINPQYSITLPKATPLSLLLSTDVKDLPIHIALIYSSSPTKRIASISGRDILVSSPEYQRGATFCQTASSQPLDAGTYTVILSTFEPGQLGKFVLRVSTNVENVAITPVMSSQAGKLRSVFPQVAVFRDGEESLRGRVGIGRLTRLSVVARAATGGGSGGGGNGGGGLRMRLELGTGPGRRVVGRSKGGEFTQEVGVLGLDEGEVDVDPEVVRRMGGLWVVLEQIGGLRGGGGGGVQVEVYSDGGVVLEGGWECVDED</sequence>
<dbReference type="SUPFAM" id="SSF54001">
    <property type="entry name" value="Cysteine proteinases"/>
    <property type="match status" value="1"/>
</dbReference>
<dbReference type="PRINTS" id="PR00704">
    <property type="entry name" value="CALPAIN"/>
</dbReference>
<reference evidence="8" key="1">
    <citation type="submission" date="2023-06" db="EMBL/GenBank/DDBJ databases">
        <title>Genome-scale phylogeny and comparative genomics of the fungal order Sordariales.</title>
        <authorList>
            <consortium name="Lawrence Berkeley National Laboratory"/>
            <person name="Hensen N."/>
            <person name="Bonometti L."/>
            <person name="Westerberg I."/>
            <person name="Brannstrom I.O."/>
            <person name="Guillou S."/>
            <person name="Cros-Aarteil S."/>
            <person name="Calhoun S."/>
            <person name="Haridas S."/>
            <person name="Kuo A."/>
            <person name="Mondo S."/>
            <person name="Pangilinan J."/>
            <person name="Riley R."/>
            <person name="Labutti K."/>
            <person name="Andreopoulos B."/>
            <person name="Lipzen A."/>
            <person name="Chen C."/>
            <person name="Yanf M."/>
            <person name="Daum C."/>
            <person name="Ng V."/>
            <person name="Clum A."/>
            <person name="Steindorff A."/>
            <person name="Ohm R."/>
            <person name="Martin F."/>
            <person name="Silar P."/>
            <person name="Natvig D."/>
            <person name="Lalanne C."/>
            <person name="Gautier V."/>
            <person name="Ament-Velasquez S.L."/>
            <person name="Kruys A."/>
            <person name="Hutchinson M.I."/>
            <person name="Powell A.J."/>
            <person name="Barry K."/>
            <person name="Miller A.N."/>
            <person name="Grigoriev I.V."/>
            <person name="Debuchy R."/>
            <person name="Gladieux P."/>
            <person name="Thoren M.H."/>
            <person name="Johannesson H."/>
        </authorList>
    </citation>
    <scope>NUCLEOTIDE SEQUENCE</scope>
    <source>
        <strain evidence="8">CBS 307.81</strain>
    </source>
</reference>
<evidence type="ECO:0000256" key="1">
    <source>
        <dbReference type="ARBA" id="ARBA00010193"/>
    </source>
</evidence>
<evidence type="ECO:0000259" key="7">
    <source>
        <dbReference type="PROSITE" id="PS50203"/>
    </source>
</evidence>
<evidence type="ECO:0000256" key="6">
    <source>
        <dbReference type="PROSITE-ProRule" id="PRU00239"/>
    </source>
</evidence>
<dbReference type="InterPro" id="IPR036213">
    <property type="entry name" value="Calpain_III_sf"/>
</dbReference>
<evidence type="ECO:0000256" key="3">
    <source>
        <dbReference type="ARBA" id="ARBA00022801"/>
    </source>
</evidence>
<feature type="domain" description="Calpain catalytic" evidence="7">
    <location>
        <begin position="113"/>
        <end position="439"/>
    </location>
</feature>
<keyword evidence="9" id="KW-1185">Reference proteome</keyword>
<gene>
    <name evidence="8" type="ORF">QBC41DRAFT_298035</name>
</gene>
<evidence type="ECO:0000313" key="8">
    <source>
        <dbReference type="EMBL" id="KAK0674375.1"/>
    </source>
</evidence>
<dbReference type="InterPro" id="IPR038765">
    <property type="entry name" value="Papain-like_cys_pep_sf"/>
</dbReference>
<keyword evidence="4 6" id="KW-0788">Thiol protease</keyword>